<gene>
    <name evidence="1" type="ORF">HXM80_09900</name>
</gene>
<evidence type="ECO:0000313" key="2">
    <source>
        <dbReference type="Proteomes" id="UP000780345"/>
    </source>
</evidence>
<accession>A0A930DI78</accession>
<reference evidence="1" key="1">
    <citation type="submission" date="2020-04" db="EMBL/GenBank/DDBJ databases">
        <title>Deep metagenomics examines the oral microbiome during advanced dental caries in children, revealing novel taxa and co-occurrences with host molecules.</title>
        <authorList>
            <person name="Baker J.L."/>
            <person name="Morton J.T."/>
            <person name="Dinis M."/>
            <person name="Alvarez R."/>
            <person name="Tran N.C."/>
            <person name="Knight R."/>
            <person name="Edlund A."/>
        </authorList>
    </citation>
    <scope>NUCLEOTIDE SEQUENCE</scope>
    <source>
        <strain evidence="1">JCVI_32_bin.62</strain>
    </source>
</reference>
<name>A0A930DI78_NEISI</name>
<proteinExistence type="predicted"/>
<dbReference type="AlphaFoldDB" id="A0A930DI78"/>
<comment type="caution">
    <text evidence="1">The sequence shown here is derived from an EMBL/GenBank/DDBJ whole genome shotgun (WGS) entry which is preliminary data.</text>
</comment>
<protein>
    <submittedName>
        <fullName evidence="1">Uncharacterized protein</fullName>
    </submittedName>
</protein>
<organism evidence="1 2">
    <name type="scientific">Neisseria sicca</name>
    <dbReference type="NCBI Taxonomy" id="490"/>
    <lineage>
        <taxon>Bacteria</taxon>
        <taxon>Pseudomonadati</taxon>
        <taxon>Pseudomonadota</taxon>
        <taxon>Betaproteobacteria</taxon>
        <taxon>Neisseriales</taxon>
        <taxon>Neisseriaceae</taxon>
        <taxon>Neisseria</taxon>
    </lineage>
</organism>
<sequence length="48" mass="5481">MGFAHENRENLIPFAIISANVIRGQSPRYRFCTKPTLLSDDLPHKKVV</sequence>
<dbReference type="Proteomes" id="UP000780345">
    <property type="component" value="Unassembled WGS sequence"/>
</dbReference>
<dbReference type="EMBL" id="JABZQQ010000105">
    <property type="protein sequence ID" value="MBF1265937.1"/>
    <property type="molecule type" value="Genomic_DNA"/>
</dbReference>
<evidence type="ECO:0000313" key="1">
    <source>
        <dbReference type="EMBL" id="MBF1265937.1"/>
    </source>
</evidence>